<dbReference type="Pfam" id="PF22624">
    <property type="entry name" value="AASDHPPT_N"/>
    <property type="match status" value="1"/>
</dbReference>
<dbReference type="SUPFAM" id="SSF56214">
    <property type="entry name" value="4'-phosphopantetheinyl transferase"/>
    <property type="match status" value="2"/>
</dbReference>
<dbReference type="RefSeq" id="WP_171692643.1">
    <property type="nucleotide sequence ID" value="NZ_WHOC01000157.1"/>
</dbReference>
<dbReference type="PANTHER" id="PTHR12215:SF10">
    <property type="entry name" value="L-AMINOADIPATE-SEMIALDEHYDE DEHYDROGENASE-PHOSPHOPANTETHEINYL TRANSFERASE"/>
    <property type="match status" value="1"/>
</dbReference>
<dbReference type="Pfam" id="PF01648">
    <property type="entry name" value="ACPS"/>
    <property type="match status" value="1"/>
</dbReference>
<dbReference type="EMBL" id="WHOC01000157">
    <property type="protein sequence ID" value="NOU89760.1"/>
    <property type="molecule type" value="Genomic_DNA"/>
</dbReference>
<evidence type="ECO:0000259" key="3">
    <source>
        <dbReference type="Pfam" id="PF01648"/>
    </source>
</evidence>
<gene>
    <name evidence="5" type="ORF">GC102_29005</name>
</gene>
<accession>A0ABX1Z8R4</accession>
<sequence>MDIYLLPLPASMEEFREHLLACIDTEKRQRLLRFRQPDDVDRSLIADIFIREAAIRRFGLRNQEIRFGIGSMGKPFLSMAAPFHFNCSHSGRFVLCAVADNAVGCDIELIQEADMDVAALVFSGEERQFLREASREERRLLFYRLWTRKESYIKTIGAGLSDSLHTFSVLDEMVTGANSWFIRSYEGIEDYQIAVCGKRNSFPDNIQRIDTLTFLRTFLDTCK</sequence>
<dbReference type="InterPro" id="IPR055066">
    <property type="entry name" value="AASDHPPT_N"/>
</dbReference>
<evidence type="ECO:0000259" key="4">
    <source>
        <dbReference type="Pfam" id="PF22624"/>
    </source>
</evidence>
<reference evidence="5 6" key="1">
    <citation type="submission" date="2019-10" db="EMBL/GenBank/DDBJ databases">
        <title>Description of Paenibacillus choica sp. nov.</title>
        <authorList>
            <person name="Carlier A."/>
            <person name="Qi S."/>
        </authorList>
    </citation>
    <scope>NUCLEOTIDE SEQUENCE [LARGE SCALE GENOMIC DNA]</scope>
    <source>
        <strain evidence="5 6">LMG 31460</strain>
    </source>
</reference>
<feature type="domain" description="4'-phosphopantetheinyl transferase" evidence="3">
    <location>
        <begin position="102"/>
        <end position="196"/>
    </location>
</feature>
<dbReference type="GO" id="GO:0016740">
    <property type="term" value="F:transferase activity"/>
    <property type="evidence" value="ECO:0007669"/>
    <property type="project" value="UniProtKB-KW"/>
</dbReference>
<keyword evidence="6" id="KW-1185">Reference proteome</keyword>
<protein>
    <submittedName>
        <fullName evidence="5">4'-phosphopantetheinyl transferase superfamily protein</fullName>
    </submittedName>
</protein>
<keyword evidence="2 5" id="KW-0808">Transferase</keyword>
<evidence type="ECO:0000256" key="1">
    <source>
        <dbReference type="ARBA" id="ARBA00010990"/>
    </source>
</evidence>
<dbReference type="InterPro" id="IPR050559">
    <property type="entry name" value="P-Pant_transferase_sf"/>
</dbReference>
<dbReference type="Gene3D" id="3.90.470.20">
    <property type="entry name" value="4'-phosphopantetheinyl transferase domain"/>
    <property type="match status" value="2"/>
</dbReference>
<evidence type="ECO:0000313" key="5">
    <source>
        <dbReference type="EMBL" id="NOU89760.1"/>
    </source>
</evidence>
<dbReference type="InterPro" id="IPR037143">
    <property type="entry name" value="4-PPantetheinyl_Trfase_dom_sf"/>
</dbReference>
<dbReference type="InterPro" id="IPR008278">
    <property type="entry name" value="4-PPantetheinyl_Trfase_dom"/>
</dbReference>
<comment type="similarity">
    <text evidence="1">Belongs to the P-Pant transferase superfamily. Gsp/Sfp/HetI/AcpT family.</text>
</comment>
<organism evidence="5 6">
    <name type="scientific">Paenibacillus germinis</name>
    <dbReference type="NCBI Taxonomy" id="2654979"/>
    <lineage>
        <taxon>Bacteria</taxon>
        <taxon>Bacillati</taxon>
        <taxon>Bacillota</taxon>
        <taxon>Bacilli</taxon>
        <taxon>Bacillales</taxon>
        <taxon>Paenibacillaceae</taxon>
        <taxon>Paenibacillus</taxon>
    </lineage>
</organism>
<dbReference type="Proteomes" id="UP000658690">
    <property type="component" value="Unassembled WGS sequence"/>
</dbReference>
<comment type="caution">
    <text evidence="5">The sequence shown here is derived from an EMBL/GenBank/DDBJ whole genome shotgun (WGS) entry which is preliminary data.</text>
</comment>
<feature type="domain" description="4'-phosphopantetheinyl transferase N-terminal" evidence="4">
    <location>
        <begin position="17"/>
        <end position="97"/>
    </location>
</feature>
<dbReference type="PANTHER" id="PTHR12215">
    <property type="entry name" value="PHOSPHOPANTETHEINE TRANSFERASE"/>
    <property type="match status" value="1"/>
</dbReference>
<evidence type="ECO:0000313" key="6">
    <source>
        <dbReference type="Proteomes" id="UP000658690"/>
    </source>
</evidence>
<proteinExistence type="inferred from homology"/>
<evidence type="ECO:0000256" key="2">
    <source>
        <dbReference type="ARBA" id="ARBA00022679"/>
    </source>
</evidence>
<name>A0ABX1Z8R4_9BACL</name>